<gene>
    <name evidence="2" type="ORF">AQPE_3790</name>
</gene>
<evidence type="ECO:0000313" key="2">
    <source>
        <dbReference type="EMBL" id="BBE19604.1"/>
    </source>
</evidence>
<reference evidence="2" key="1">
    <citation type="journal article" date="2020" name="Int. J. Syst. Evol. Microbiol.">
        <title>Aquipluma nitroreducens gen. nov. sp. nov., a novel facultatively anaerobic bacterium isolated from a freshwater lake.</title>
        <authorList>
            <person name="Watanabe M."/>
            <person name="Kojima H."/>
            <person name="Fukui M."/>
        </authorList>
    </citation>
    <scope>NUCLEOTIDE SEQUENCE</scope>
    <source>
        <strain evidence="2">MeG22</strain>
    </source>
</reference>
<dbReference type="RefSeq" id="WP_318347835.1">
    <property type="nucleotide sequence ID" value="NZ_AP018694.1"/>
</dbReference>
<dbReference type="InterPro" id="IPR019734">
    <property type="entry name" value="TPR_rpt"/>
</dbReference>
<keyword evidence="1" id="KW-0472">Membrane</keyword>
<sequence>MAKDKKNTQVDNLTEVESALTKTEQFLESNSKLIGIVVGAIVVVAVGYLGLNKFYLEPRTKEAQEQMFMAQNYFEKDSFNLALNGDGNNPGFLDIIDDFGSTKAGKLSYYYAGVSYLNMGQFDKAIDYLKKFDTDDALLGPISVGAQGDAQLELGKTDKALDLYTEAYKMNDNELTAPIYMLKAGELLESSSKQDEALKIYETIKQKFPESNEGRSIDKYIARVKAKM</sequence>
<proteinExistence type="predicted"/>
<feature type="transmembrane region" description="Helical" evidence="1">
    <location>
        <begin position="33"/>
        <end position="51"/>
    </location>
</feature>
<evidence type="ECO:0000313" key="3">
    <source>
        <dbReference type="Proteomes" id="UP001193389"/>
    </source>
</evidence>
<dbReference type="EMBL" id="AP018694">
    <property type="protein sequence ID" value="BBE19604.1"/>
    <property type="molecule type" value="Genomic_DNA"/>
</dbReference>
<keyword evidence="3" id="KW-1185">Reference proteome</keyword>
<dbReference type="KEGG" id="anf:AQPE_3790"/>
<protein>
    <submittedName>
        <fullName evidence="2">TPR domain protein</fullName>
    </submittedName>
</protein>
<dbReference type="SUPFAM" id="SSF48452">
    <property type="entry name" value="TPR-like"/>
    <property type="match status" value="1"/>
</dbReference>
<keyword evidence="1" id="KW-0812">Transmembrane</keyword>
<dbReference type="Proteomes" id="UP001193389">
    <property type="component" value="Chromosome"/>
</dbReference>
<dbReference type="InterPro" id="IPR011990">
    <property type="entry name" value="TPR-like_helical_dom_sf"/>
</dbReference>
<evidence type="ECO:0000256" key="1">
    <source>
        <dbReference type="SAM" id="Phobius"/>
    </source>
</evidence>
<dbReference type="Gene3D" id="1.25.40.10">
    <property type="entry name" value="Tetratricopeptide repeat domain"/>
    <property type="match status" value="2"/>
</dbReference>
<dbReference type="AlphaFoldDB" id="A0A5K7SEB9"/>
<organism evidence="2 3">
    <name type="scientific">Aquipluma nitroreducens</name>
    <dbReference type="NCBI Taxonomy" id="2010828"/>
    <lineage>
        <taxon>Bacteria</taxon>
        <taxon>Pseudomonadati</taxon>
        <taxon>Bacteroidota</taxon>
        <taxon>Bacteroidia</taxon>
        <taxon>Marinilabiliales</taxon>
        <taxon>Prolixibacteraceae</taxon>
        <taxon>Aquipluma</taxon>
    </lineage>
</organism>
<keyword evidence="1" id="KW-1133">Transmembrane helix</keyword>
<accession>A0A5K7SEB9</accession>
<name>A0A5K7SEB9_9BACT</name>
<dbReference type="Pfam" id="PF13174">
    <property type="entry name" value="TPR_6"/>
    <property type="match status" value="2"/>
</dbReference>